<evidence type="ECO:0000259" key="3">
    <source>
        <dbReference type="PROSITE" id="PS50983"/>
    </source>
</evidence>
<dbReference type="InterPro" id="IPR002491">
    <property type="entry name" value="ABC_transptr_periplasmic_BD"/>
</dbReference>
<dbReference type="PANTHER" id="PTHR30535:SF7">
    <property type="entry name" value="IRON(III) DICITRATE-BINDING PROTEIN"/>
    <property type="match status" value="1"/>
</dbReference>
<accession>A0ABW1IYH7</accession>
<evidence type="ECO:0000256" key="1">
    <source>
        <dbReference type="ARBA" id="ARBA00008814"/>
    </source>
</evidence>
<organism evidence="4 5">
    <name type="scientific">Pseudonocardia hispaniensis</name>
    <dbReference type="NCBI Taxonomy" id="904933"/>
    <lineage>
        <taxon>Bacteria</taxon>
        <taxon>Bacillati</taxon>
        <taxon>Actinomycetota</taxon>
        <taxon>Actinomycetes</taxon>
        <taxon>Pseudonocardiales</taxon>
        <taxon>Pseudonocardiaceae</taxon>
        <taxon>Pseudonocardia</taxon>
    </lineage>
</organism>
<feature type="domain" description="Fe/B12 periplasmic-binding" evidence="3">
    <location>
        <begin position="64"/>
        <end position="349"/>
    </location>
</feature>
<keyword evidence="5" id="KW-1185">Reference proteome</keyword>
<sequence length="352" mass="36756">MRRTIRSRALLVTAAATTVVVAACGGAANRDGAPPPAGVAGSASFPMTIENCGREVTLQQRPAAVAAQLRNEMETMVFLGLADKVVAWAGPGEPVRHPDLVEGYQALPPAGTFPLGKEILVASGTELLLSNFAFEGTTPADLAPLGIQMLRPSAYCSGTGEAGGPAAGAAVPLGADGKPAIVDAIAEDVEVLGRIFGVEQRAADLVADQRARLAAVTAAVAGRERPRVAAVFFMNGYDGPPRVEGRLGLPQAMIDIAGGENVFEDLGQSFGDVGSEVLIDARPEIIVVVENGPTKLDDIRRMMRDHSGYRDIPAVREDRFVPIVAEEYMPGLRFADATERIAKALHPGAFGA</sequence>
<evidence type="ECO:0000256" key="2">
    <source>
        <dbReference type="SAM" id="SignalP"/>
    </source>
</evidence>
<keyword evidence="2" id="KW-0732">Signal</keyword>
<evidence type="ECO:0000313" key="5">
    <source>
        <dbReference type="Proteomes" id="UP001596302"/>
    </source>
</evidence>
<reference evidence="5" key="1">
    <citation type="journal article" date="2019" name="Int. J. Syst. Evol. Microbiol.">
        <title>The Global Catalogue of Microorganisms (GCM) 10K type strain sequencing project: providing services to taxonomists for standard genome sequencing and annotation.</title>
        <authorList>
            <consortium name="The Broad Institute Genomics Platform"/>
            <consortium name="The Broad Institute Genome Sequencing Center for Infectious Disease"/>
            <person name="Wu L."/>
            <person name="Ma J."/>
        </authorList>
    </citation>
    <scope>NUCLEOTIDE SEQUENCE [LARGE SCALE GENOMIC DNA]</scope>
    <source>
        <strain evidence="5">CCM 8391</strain>
    </source>
</reference>
<proteinExistence type="inferred from homology"/>
<dbReference type="PROSITE" id="PS50983">
    <property type="entry name" value="FE_B12_PBP"/>
    <property type="match status" value="1"/>
</dbReference>
<feature type="signal peptide" evidence="2">
    <location>
        <begin position="1"/>
        <end position="22"/>
    </location>
</feature>
<dbReference type="RefSeq" id="WP_379582610.1">
    <property type="nucleotide sequence ID" value="NZ_JBHSQW010000009.1"/>
</dbReference>
<comment type="similarity">
    <text evidence="1">Belongs to the bacterial solute-binding protein 8 family.</text>
</comment>
<name>A0ABW1IYH7_9PSEU</name>
<dbReference type="PROSITE" id="PS51257">
    <property type="entry name" value="PROKAR_LIPOPROTEIN"/>
    <property type="match status" value="1"/>
</dbReference>
<comment type="caution">
    <text evidence="4">The sequence shown here is derived from an EMBL/GenBank/DDBJ whole genome shotgun (WGS) entry which is preliminary data.</text>
</comment>
<protein>
    <submittedName>
        <fullName evidence="4">ABC transporter substrate-binding protein</fullName>
    </submittedName>
</protein>
<dbReference type="Pfam" id="PF01497">
    <property type="entry name" value="Peripla_BP_2"/>
    <property type="match status" value="1"/>
</dbReference>
<feature type="chain" id="PRO_5047343435" evidence="2">
    <location>
        <begin position="23"/>
        <end position="352"/>
    </location>
</feature>
<evidence type="ECO:0000313" key="4">
    <source>
        <dbReference type="EMBL" id="MFC5993235.1"/>
    </source>
</evidence>
<dbReference type="Proteomes" id="UP001596302">
    <property type="component" value="Unassembled WGS sequence"/>
</dbReference>
<dbReference type="InterPro" id="IPR050902">
    <property type="entry name" value="ABC_Transporter_SBP"/>
</dbReference>
<dbReference type="SUPFAM" id="SSF53807">
    <property type="entry name" value="Helical backbone' metal receptor"/>
    <property type="match status" value="1"/>
</dbReference>
<dbReference type="EMBL" id="JBHSQW010000009">
    <property type="protein sequence ID" value="MFC5993235.1"/>
    <property type="molecule type" value="Genomic_DNA"/>
</dbReference>
<gene>
    <name evidence="4" type="ORF">ACFQE5_03295</name>
</gene>
<dbReference type="PANTHER" id="PTHR30535">
    <property type="entry name" value="VITAMIN B12-BINDING PROTEIN"/>
    <property type="match status" value="1"/>
</dbReference>
<dbReference type="Gene3D" id="3.40.50.1980">
    <property type="entry name" value="Nitrogenase molybdenum iron protein domain"/>
    <property type="match status" value="2"/>
</dbReference>